<dbReference type="SUPFAM" id="SSF53807">
    <property type="entry name" value="Helical backbone' metal receptor"/>
    <property type="match status" value="1"/>
</dbReference>
<accession>A0ABD6CR92</accession>
<keyword evidence="2" id="KW-0813">Transport</keyword>
<evidence type="ECO:0000313" key="4">
    <source>
        <dbReference type="EMBL" id="MFD1599938.1"/>
    </source>
</evidence>
<comment type="similarity">
    <text evidence="1">Belongs to the bacterial solute-binding protein 9 family.</text>
</comment>
<comment type="caution">
    <text evidence="4">The sequence shown here is derived from an EMBL/GenBank/DDBJ whole genome shotgun (WGS) entry which is preliminary data.</text>
</comment>
<gene>
    <name evidence="4" type="ORF">ACFSBX_13320</name>
</gene>
<dbReference type="PANTHER" id="PTHR42953:SF3">
    <property type="entry name" value="HIGH-AFFINITY ZINC UPTAKE SYSTEM PROTEIN ZNUA"/>
    <property type="match status" value="1"/>
</dbReference>
<dbReference type="InterPro" id="IPR006127">
    <property type="entry name" value="ZnuA-like"/>
</dbReference>
<dbReference type="InterPro" id="IPR050492">
    <property type="entry name" value="Bact_metal-bind_prot9"/>
</dbReference>
<dbReference type="AlphaFoldDB" id="A0ABD6CR92"/>
<dbReference type="Gene3D" id="3.40.50.1980">
    <property type="entry name" value="Nitrogenase molybdenum iron protein domain"/>
    <property type="match status" value="2"/>
</dbReference>
<dbReference type="PANTHER" id="PTHR42953">
    <property type="entry name" value="HIGH-AFFINITY ZINC UPTAKE SYSTEM PROTEIN ZNUA-RELATED"/>
    <property type="match status" value="1"/>
</dbReference>
<dbReference type="EMBL" id="JBHUDK010000012">
    <property type="protein sequence ID" value="MFD1599938.1"/>
    <property type="molecule type" value="Genomic_DNA"/>
</dbReference>
<evidence type="ECO:0000313" key="5">
    <source>
        <dbReference type="Proteomes" id="UP001597085"/>
    </source>
</evidence>
<sequence length="362" mass="39799">MNETVQSGHHPTLSRRRAILAGSSALAASLAGCLGSATSDSAETTTGAGAESSSDHPVVVASFFSFYDFARTVAADTPVEVRNLVPIGLHGHGWEPNARITQEIVDADAFVHVGEDFQPWADRAIATLEADGVDTELINAREGIELVDLAASLDPEEEGIGENRGKDPHFWLDPQRAKQSVDTITDGLVALAPDHEETLRDNAEAYKSEVLDRIDADYREIFESAERDVVQLAAHNAFQYVGVAYDVEMRPLVTNLAASDDIKPSDITDAKETIDEYGIEYIGAAVFETRRPAQQLLRETAVEAYFPVTPYAGVREEWVDEGWGYEEIAYNINMPTFEVVLGNRRPEEAGPEGWAEEWRNFE</sequence>
<dbReference type="Pfam" id="PF01297">
    <property type="entry name" value="ZnuA"/>
    <property type="match status" value="1"/>
</dbReference>
<dbReference type="RefSeq" id="WP_256420994.1">
    <property type="nucleotide sequence ID" value="NZ_JANHDI010000006.1"/>
</dbReference>
<evidence type="ECO:0000256" key="2">
    <source>
        <dbReference type="ARBA" id="ARBA00022448"/>
    </source>
</evidence>
<dbReference type="Proteomes" id="UP001597085">
    <property type="component" value="Unassembled WGS sequence"/>
</dbReference>
<protein>
    <submittedName>
        <fullName evidence="4">Metal ABC transporter substrate-binding protein</fullName>
    </submittedName>
</protein>
<keyword evidence="5" id="KW-1185">Reference proteome</keyword>
<keyword evidence="3" id="KW-0732">Signal</keyword>
<evidence type="ECO:0000256" key="3">
    <source>
        <dbReference type="ARBA" id="ARBA00022729"/>
    </source>
</evidence>
<evidence type="ECO:0000256" key="1">
    <source>
        <dbReference type="ARBA" id="ARBA00011028"/>
    </source>
</evidence>
<name>A0ABD6CR92_9EURY</name>
<proteinExistence type="inferred from homology"/>
<reference evidence="4 5" key="1">
    <citation type="journal article" date="2019" name="Int. J. Syst. Evol. Microbiol.">
        <title>The Global Catalogue of Microorganisms (GCM) 10K type strain sequencing project: providing services to taxonomists for standard genome sequencing and annotation.</title>
        <authorList>
            <consortium name="The Broad Institute Genomics Platform"/>
            <consortium name="The Broad Institute Genome Sequencing Center for Infectious Disease"/>
            <person name="Wu L."/>
            <person name="Ma J."/>
        </authorList>
    </citation>
    <scope>NUCLEOTIDE SEQUENCE [LARGE SCALE GENOMIC DNA]</scope>
    <source>
        <strain evidence="4 5">CGMCC 1.12121</strain>
    </source>
</reference>
<organism evidence="4 5">
    <name type="scientific">Halobellus rarus</name>
    <dbReference type="NCBI Taxonomy" id="1126237"/>
    <lineage>
        <taxon>Archaea</taxon>
        <taxon>Methanobacteriati</taxon>
        <taxon>Methanobacteriota</taxon>
        <taxon>Stenosarchaea group</taxon>
        <taxon>Halobacteria</taxon>
        <taxon>Halobacteriales</taxon>
        <taxon>Haloferacaceae</taxon>
        <taxon>Halobellus</taxon>
    </lineage>
</organism>